<evidence type="ECO:0000256" key="7">
    <source>
        <dbReference type="ARBA" id="ARBA00022723"/>
    </source>
</evidence>
<keyword evidence="8 14" id="KW-0227">DNA damage</keyword>
<dbReference type="Pfam" id="PF14815">
    <property type="entry name" value="NUDIX_4"/>
    <property type="match status" value="1"/>
</dbReference>
<dbReference type="EMBL" id="OCND01000004">
    <property type="protein sequence ID" value="SOD54481.1"/>
    <property type="molecule type" value="Genomic_DNA"/>
</dbReference>
<dbReference type="GO" id="GO:0035485">
    <property type="term" value="F:adenine/guanine mispair binding"/>
    <property type="evidence" value="ECO:0007669"/>
    <property type="project" value="TreeGrafter"/>
</dbReference>
<evidence type="ECO:0000259" key="15">
    <source>
        <dbReference type="SMART" id="SM00478"/>
    </source>
</evidence>
<evidence type="ECO:0000256" key="8">
    <source>
        <dbReference type="ARBA" id="ARBA00022763"/>
    </source>
</evidence>
<dbReference type="GO" id="GO:0032357">
    <property type="term" value="F:oxidized purine DNA binding"/>
    <property type="evidence" value="ECO:0007669"/>
    <property type="project" value="TreeGrafter"/>
</dbReference>
<dbReference type="FunFam" id="1.10.340.30:FF:000002">
    <property type="entry name" value="Adenine DNA glycosylase"/>
    <property type="match status" value="1"/>
</dbReference>
<keyword evidence="10 14" id="KW-0408">Iron</keyword>
<keyword evidence="13 14" id="KW-0326">Glycosidase</keyword>
<sequence length="358" mass="40001">MNAAEHDHFAEKLLAWFDAAGRHDLPWLHPRTPYRVWLSEIMLQQTQVKTVMPYFARFLEHFPTLPDLAAASTDQVMAQWAGLGYYARARNLHAAARLCVQQHGGDLPRDFDALVALPGIGRSTAGAILAQAWGDRFAILDGNVKRVLARYHGVAGWPGAPAVEKQLWQLAAQHLPQARMADYTQAQMDFGATLCTRHDPACMLCALQDDCVALREGRVDELPTSKPGKPLPERIALMLLAENAHGEVLLLRRPPVGIWASLWSLPQADDHEQARQWFAAHLQGDYDQAEALAEIPHVFSHYRLRMHPLRWRALAARDAVRDNDDLRWVAREQLPSLGLPAPIRKLLSTVIPANAGTP</sequence>
<keyword evidence="9" id="KW-0378">Hydrolase</keyword>
<dbReference type="PANTHER" id="PTHR42944">
    <property type="entry name" value="ADENINE DNA GLYCOSYLASE"/>
    <property type="match status" value="1"/>
</dbReference>
<dbReference type="InterPro" id="IPR003265">
    <property type="entry name" value="HhH-GPD_domain"/>
</dbReference>
<dbReference type="NCBIfam" id="TIGR01084">
    <property type="entry name" value="mutY"/>
    <property type="match status" value="1"/>
</dbReference>
<dbReference type="SUPFAM" id="SSF55811">
    <property type="entry name" value="Nudix"/>
    <property type="match status" value="1"/>
</dbReference>
<dbReference type="PROSITE" id="PS01155">
    <property type="entry name" value="ENDONUCLEASE_III_2"/>
    <property type="match status" value="1"/>
</dbReference>
<dbReference type="Pfam" id="PF00633">
    <property type="entry name" value="HHH"/>
    <property type="match status" value="1"/>
</dbReference>
<dbReference type="SUPFAM" id="SSF48150">
    <property type="entry name" value="DNA-glycosylase"/>
    <property type="match status" value="1"/>
</dbReference>
<evidence type="ECO:0000256" key="13">
    <source>
        <dbReference type="ARBA" id="ARBA00023295"/>
    </source>
</evidence>
<dbReference type="RefSeq" id="WP_238394593.1">
    <property type="nucleotide sequence ID" value="NZ_OCND01000004.1"/>
</dbReference>
<dbReference type="Proteomes" id="UP000219374">
    <property type="component" value="Unassembled WGS sequence"/>
</dbReference>
<dbReference type="GO" id="GO:0006298">
    <property type="term" value="P:mismatch repair"/>
    <property type="evidence" value="ECO:0007669"/>
    <property type="project" value="TreeGrafter"/>
</dbReference>
<dbReference type="InterPro" id="IPR023170">
    <property type="entry name" value="HhH_base_excis_C"/>
</dbReference>
<organism evidence="16 17">
    <name type="scientific">Pseudoxanthomonas wuyuanensis</name>
    <dbReference type="NCBI Taxonomy" id="1073196"/>
    <lineage>
        <taxon>Bacteria</taxon>
        <taxon>Pseudomonadati</taxon>
        <taxon>Pseudomonadota</taxon>
        <taxon>Gammaproteobacteria</taxon>
        <taxon>Lysobacterales</taxon>
        <taxon>Lysobacteraceae</taxon>
        <taxon>Pseudoxanthomonas</taxon>
    </lineage>
</organism>
<comment type="function">
    <text evidence="2">Adenine glycosylase active on G-A mispairs. MutY also corrects error-prone DNA synthesis past GO lesions which are due to the oxidatively damaged form of guanine: 7,8-dihydro-8-oxoguanine (8-oxo-dGTP).</text>
</comment>
<evidence type="ECO:0000313" key="17">
    <source>
        <dbReference type="Proteomes" id="UP000219374"/>
    </source>
</evidence>
<reference evidence="16 17" key="1">
    <citation type="submission" date="2017-09" db="EMBL/GenBank/DDBJ databases">
        <authorList>
            <person name="Ehlers B."/>
            <person name="Leendertz F.H."/>
        </authorList>
    </citation>
    <scope>NUCLEOTIDE SEQUENCE [LARGE SCALE GENOMIC DNA]</scope>
    <source>
        <strain evidence="16 17">CGMCC 1.10978</strain>
    </source>
</reference>
<feature type="domain" description="HhH-GPD" evidence="15">
    <location>
        <begin position="42"/>
        <end position="193"/>
    </location>
</feature>
<keyword evidence="11" id="KW-0411">Iron-sulfur</keyword>
<dbReference type="GO" id="GO:0034039">
    <property type="term" value="F:8-oxo-7,8-dihydroguanine DNA N-glycosylase activity"/>
    <property type="evidence" value="ECO:0007669"/>
    <property type="project" value="TreeGrafter"/>
</dbReference>
<keyword evidence="6" id="KW-0004">4Fe-4S</keyword>
<evidence type="ECO:0000256" key="9">
    <source>
        <dbReference type="ARBA" id="ARBA00022801"/>
    </source>
</evidence>
<evidence type="ECO:0000256" key="1">
    <source>
        <dbReference type="ARBA" id="ARBA00000843"/>
    </source>
</evidence>
<keyword evidence="7" id="KW-0479">Metal-binding</keyword>
<dbReference type="InterPro" id="IPR000445">
    <property type="entry name" value="HhH_motif"/>
</dbReference>
<dbReference type="Pfam" id="PF00730">
    <property type="entry name" value="HhH-GPD"/>
    <property type="match status" value="1"/>
</dbReference>
<dbReference type="InterPro" id="IPR004036">
    <property type="entry name" value="Endonuclease-III-like_CS2"/>
</dbReference>
<dbReference type="CDD" id="cd00056">
    <property type="entry name" value="ENDO3c"/>
    <property type="match status" value="1"/>
</dbReference>
<keyword evidence="12" id="KW-0234">DNA repair</keyword>
<dbReference type="InterPro" id="IPR005760">
    <property type="entry name" value="A/G_AdeGlyc_MutY"/>
</dbReference>
<protein>
    <recommendedName>
        <fullName evidence="5 14">Adenine DNA glycosylase</fullName>
        <ecNumber evidence="4 14">3.2.2.31</ecNumber>
    </recommendedName>
</protein>
<evidence type="ECO:0000256" key="6">
    <source>
        <dbReference type="ARBA" id="ARBA00022485"/>
    </source>
</evidence>
<dbReference type="Gene3D" id="1.10.340.30">
    <property type="entry name" value="Hypothetical protein, domain 2"/>
    <property type="match status" value="1"/>
</dbReference>
<comment type="cofactor">
    <cofactor evidence="14">
        <name>[4Fe-4S] cluster</name>
        <dbReference type="ChEBI" id="CHEBI:49883"/>
    </cofactor>
    <text evidence="14">Binds 1 [4Fe-4S] cluster.</text>
</comment>
<proteinExistence type="inferred from homology"/>
<comment type="catalytic activity">
    <reaction evidence="1 14">
        <text>Hydrolyzes free adenine bases from 7,8-dihydro-8-oxoguanine:adenine mismatched double-stranded DNA, leaving an apurinic site.</text>
        <dbReference type="EC" id="3.2.2.31"/>
    </reaction>
</comment>
<dbReference type="GO" id="GO:0000701">
    <property type="term" value="F:purine-specific mismatch base pair DNA N-glycosylase activity"/>
    <property type="evidence" value="ECO:0007669"/>
    <property type="project" value="UniProtKB-EC"/>
</dbReference>
<dbReference type="AlphaFoldDB" id="A0A286D738"/>
<dbReference type="GO" id="GO:0006284">
    <property type="term" value="P:base-excision repair"/>
    <property type="evidence" value="ECO:0007669"/>
    <property type="project" value="UniProtKB-UniRule"/>
</dbReference>
<dbReference type="InterPro" id="IPR015797">
    <property type="entry name" value="NUDIX_hydrolase-like_dom_sf"/>
</dbReference>
<dbReference type="SMART" id="SM00478">
    <property type="entry name" value="ENDO3c"/>
    <property type="match status" value="1"/>
</dbReference>
<comment type="similarity">
    <text evidence="3 14">Belongs to the Nth/MutY family.</text>
</comment>
<evidence type="ECO:0000256" key="10">
    <source>
        <dbReference type="ARBA" id="ARBA00023004"/>
    </source>
</evidence>
<name>A0A286D738_9GAMM</name>
<dbReference type="InterPro" id="IPR029119">
    <property type="entry name" value="MutY_C"/>
</dbReference>
<dbReference type="EC" id="3.2.2.31" evidence="4 14"/>
<dbReference type="CDD" id="cd03431">
    <property type="entry name" value="NUDIX_DNA_Glycosylase_C-MutY"/>
    <property type="match status" value="1"/>
</dbReference>
<evidence type="ECO:0000256" key="2">
    <source>
        <dbReference type="ARBA" id="ARBA00002933"/>
    </source>
</evidence>
<dbReference type="InterPro" id="IPR011257">
    <property type="entry name" value="DNA_glycosylase"/>
</dbReference>
<evidence type="ECO:0000256" key="5">
    <source>
        <dbReference type="ARBA" id="ARBA00022023"/>
    </source>
</evidence>
<dbReference type="Gene3D" id="3.90.79.10">
    <property type="entry name" value="Nucleoside Triphosphate Pyrophosphohydrolase"/>
    <property type="match status" value="1"/>
</dbReference>
<dbReference type="PANTHER" id="PTHR42944:SF1">
    <property type="entry name" value="ADENINE DNA GLYCOSYLASE"/>
    <property type="match status" value="1"/>
</dbReference>
<evidence type="ECO:0000256" key="3">
    <source>
        <dbReference type="ARBA" id="ARBA00008343"/>
    </source>
</evidence>
<accession>A0A286D738</accession>
<gene>
    <name evidence="16" type="ORF">SAMN06296416_10485</name>
</gene>
<evidence type="ECO:0000256" key="14">
    <source>
        <dbReference type="RuleBase" id="RU365096"/>
    </source>
</evidence>
<keyword evidence="17" id="KW-1185">Reference proteome</keyword>
<dbReference type="GO" id="GO:0046872">
    <property type="term" value="F:metal ion binding"/>
    <property type="evidence" value="ECO:0007669"/>
    <property type="project" value="UniProtKB-UniRule"/>
</dbReference>
<evidence type="ECO:0000256" key="12">
    <source>
        <dbReference type="ARBA" id="ARBA00023204"/>
    </source>
</evidence>
<dbReference type="InterPro" id="IPR044298">
    <property type="entry name" value="MIG/MutY"/>
</dbReference>
<evidence type="ECO:0000313" key="16">
    <source>
        <dbReference type="EMBL" id="SOD54481.1"/>
    </source>
</evidence>
<dbReference type="GO" id="GO:0051539">
    <property type="term" value="F:4 iron, 4 sulfur cluster binding"/>
    <property type="evidence" value="ECO:0007669"/>
    <property type="project" value="UniProtKB-UniRule"/>
</dbReference>
<evidence type="ECO:0000256" key="11">
    <source>
        <dbReference type="ARBA" id="ARBA00023014"/>
    </source>
</evidence>
<dbReference type="Gene3D" id="1.10.1670.10">
    <property type="entry name" value="Helix-hairpin-Helix base-excision DNA repair enzymes (C-terminal)"/>
    <property type="match status" value="1"/>
</dbReference>
<evidence type="ECO:0000256" key="4">
    <source>
        <dbReference type="ARBA" id="ARBA00012045"/>
    </source>
</evidence>